<evidence type="ECO:0000313" key="3">
    <source>
        <dbReference type="Proteomes" id="UP001597525"/>
    </source>
</evidence>
<sequence length="154" mass="18073">MQKKIIPFILLLSVSWIASFAQTITDKQERDIQIIKDFVLDVADENIRPDLILSKHVRITETSTNEEYDYLEASIDEIRLNLQTKNIEEIAYIPFQSLPKKEVRDIDPEGKPIENMYFLRYKNRQMLAIYIEEDKIASFTLVSKGDKVAHFVTY</sequence>
<evidence type="ECO:0000313" key="2">
    <source>
        <dbReference type="EMBL" id="MFD2968148.1"/>
    </source>
</evidence>
<dbReference type="Proteomes" id="UP001597525">
    <property type="component" value="Unassembled WGS sequence"/>
</dbReference>
<organism evidence="2 3">
    <name type="scientific">Sphingobacterium bambusae</name>
    <dbReference type="NCBI Taxonomy" id="662858"/>
    <lineage>
        <taxon>Bacteria</taxon>
        <taxon>Pseudomonadati</taxon>
        <taxon>Bacteroidota</taxon>
        <taxon>Sphingobacteriia</taxon>
        <taxon>Sphingobacteriales</taxon>
        <taxon>Sphingobacteriaceae</taxon>
        <taxon>Sphingobacterium</taxon>
    </lineage>
</organism>
<name>A0ABW6BHN2_9SPHI</name>
<proteinExistence type="predicted"/>
<keyword evidence="3" id="KW-1185">Reference proteome</keyword>
<feature type="chain" id="PRO_5047542232" description="DUF4252 domain-containing protein" evidence="1">
    <location>
        <begin position="21"/>
        <end position="154"/>
    </location>
</feature>
<accession>A0ABW6BHN2</accession>
<gene>
    <name evidence="2" type="ORF">ACFS7Y_12160</name>
</gene>
<dbReference type="EMBL" id="JBHUPB010000008">
    <property type="protein sequence ID" value="MFD2968148.1"/>
    <property type="molecule type" value="Genomic_DNA"/>
</dbReference>
<dbReference type="RefSeq" id="WP_320185859.1">
    <property type="nucleotide sequence ID" value="NZ_CP138332.1"/>
</dbReference>
<protein>
    <recommendedName>
        <fullName evidence="4">DUF4252 domain-containing protein</fullName>
    </recommendedName>
</protein>
<keyword evidence="1" id="KW-0732">Signal</keyword>
<reference evidence="3" key="1">
    <citation type="journal article" date="2019" name="Int. J. Syst. Evol. Microbiol.">
        <title>The Global Catalogue of Microorganisms (GCM) 10K type strain sequencing project: providing services to taxonomists for standard genome sequencing and annotation.</title>
        <authorList>
            <consortium name="The Broad Institute Genomics Platform"/>
            <consortium name="The Broad Institute Genome Sequencing Center for Infectious Disease"/>
            <person name="Wu L."/>
            <person name="Ma J."/>
        </authorList>
    </citation>
    <scope>NUCLEOTIDE SEQUENCE [LARGE SCALE GENOMIC DNA]</scope>
    <source>
        <strain evidence="3">KCTC 22814</strain>
    </source>
</reference>
<evidence type="ECO:0000256" key="1">
    <source>
        <dbReference type="SAM" id="SignalP"/>
    </source>
</evidence>
<evidence type="ECO:0008006" key="4">
    <source>
        <dbReference type="Google" id="ProtNLM"/>
    </source>
</evidence>
<comment type="caution">
    <text evidence="2">The sequence shown here is derived from an EMBL/GenBank/DDBJ whole genome shotgun (WGS) entry which is preliminary data.</text>
</comment>
<feature type="signal peptide" evidence="1">
    <location>
        <begin position="1"/>
        <end position="20"/>
    </location>
</feature>